<feature type="transmembrane region" description="Helical" evidence="1">
    <location>
        <begin position="136"/>
        <end position="160"/>
    </location>
</feature>
<proteinExistence type="predicted"/>
<keyword evidence="1" id="KW-1133">Transmembrane helix</keyword>
<accession>A0A409VH09</accession>
<dbReference type="OrthoDB" id="3265004at2759"/>
<feature type="transmembrane region" description="Helical" evidence="1">
    <location>
        <begin position="218"/>
        <end position="239"/>
    </location>
</feature>
<protein>
    <submittedName>
        <fullName evidence="2">Uncharacterized protein</fullName>
    </submittedName>
</protein>
<reference evidence="2 3" key="1">
    <citation type="journal article" date="2018" name="Evol. Lett.">
        <title>Horizontal gene cluster transfer increased hallucinogenic mushroom diversity.</title>
        <authorList>
            <person name="Reynolds H.T."/>
            <person name="Vijayakumar V."/>
            <person name="Gluck-Thaler E."/>
            <person name="Korotkin H.B."/>
            <person name="Matheny P.B."/>
            <person name="Slot J.C."/>
        </authorList>
    </citation>
    <scope>NUCLEOTIDE SEQUENCE [LARGE SCALE GENOMIC DNA]</scope>
    <source>
        <strain evidence="2 3">SRW20</strain>
    </source>
</reference>
<feature type="transmembrane region" description="Helical" evidence="1">
    <location>
        <begin position="172"/>
        <end position="197"/>
    </location>
</feature>
<comment type="caution">
    <text evidence="2">The sequence shown here is derived from an EMBL/GenBank/DDBJ whole genome shotgun (WGS) entry which is preliminary data.</text>
</comment>
<feature type="transmembrane region" description="Helical" evidence="1">
    <location>
        <begin position="53"/>
        <end position="75"/>
    </location>
</feature>
<feature type="transmembrane region" description="Helical" evidence="1">
    <location>
        <begin position="259"/>
        <end position="281"/>
    </location>
</feature>
<keyword evidence="3" id="KW-1185">Reference proteome</keyword>
<keyword evidence="1" id="KW-0812">Transmembrane</keyword>
<sequence>MSSAATAEAEVNTLVYAAFNSQLVGIYLMGIYTLIFFGTLYACFSRPKPLNRLVITTVVLLFLTNAVNCGVQWYLGKVALIQHPSSEVAIFIGFYESPQSMWSSYVETVCYFVAAALADGLLIWRCFHIWDRSAWAVVLPTMLLFAELAADVCVIVLIAAYDFVDPSSKSQIVNLLTGVSFLVTFLCTVLCTTLIGYRIHSFSIEGALRQKYRCIIEMLIQSAALYSVVALAYAVAIFVSQRVSQNPELMTTLNVITTYLGTFYGAIAGISPTIMVARVALNHGRDRDSTTTIGSGPPRFKSMTISSWSALPQDEQFDLEPESATTVDAVELSPKEWERMGLKREGTSRNMA</sequence>
<gene>
    <name evidence="2" type="ORF">CVT26_000496</name>
</gene>
<keyword evidence="1" id="KW-0472">Membrane</keyword>
<evidence type="ECO:0000256" key="1">
    <source>
        <dbReference type="SAM" id="Phobius"/>
    </source>
</evidence>
<feature type="transmembrane region" description="Helical" evidence="1">
    <location>
        <begin position="102"/>
        <end position="124"/>
    </location>
</feature>
<evidence type="ECO:0000313" key="2">
    <source>
        <dbReference type="EMBL" id="PPQ65539.1"/>
    </source>
</evidence>
<dbReference type="EMBL" id="NHYE01005651">
    <property type="protein sequence ID" value="PPQ65539.1"/>
    <property type="molecule type" value="Genomic_DNA"/>
</dbReference>
<organism evidence="2 3">
    <name type="scientific">Gymnopilus dilepis</name>
    <dbReference type="NCBI Taxonomy" id="231916"/>
    <lineage>
        <taxon>Eukaryota</taxon>
        <taxon>Fungi</taxon>
        <taxon>Dikarya</taxon>
        <taxon>Basidiomycota</taxon>
        <taxon>Agaricomycotina</taxon>
        <taxon>Agaricomycetes</taxon>
        <taxon>Agaricomycetidae</taxon>
        <taxon>Agaricales</taxon>
        <taxon>Agaricineae</taxon>
        <taxon>Hymenogastraceae</taxon>
        <taxon>Gymnopilus</taxon>
    </lineage>
</organism>
<dbReference type="Proteomes" id="UP000284706">
    <property type="component" value="Unassembled WGS sequence"/>
</dbReference>
<dbReference type="AlphaFoldDB" id="A0A409VH09"/>
<dbReference type="InParanoid" id="A0A409VH09"/>
<feature type="transmembrane region" description="Helical" evidence="1">
    <location>
        <begin position="24"/>
        <end position="44"/>
    </location>
</feature>
<name>A0A409VH09_9AGAR</name>
<evidence type="ECO:0000313" key="3">
    <source>
        <dbReference type="Proteomes" id="UP000284706"/>
    </source>
</evidence>